<dbReference type="PANTHER" id="PTHR22980">
    <property type="entry name" value="CORTISTATIN"/>
    <property type="match status" value="1"/>
</dbReference>
<comment type="similarity">
    <text evidence="1">Belongs to the TAF9 family. CENP-S/MHF1 subfamily.</text>
</comment>
<protein>
    <submittedName>
        <fullName evidence="7">Protein MHF1 homolog</fullName>
    </submittedName>
</protein>
<evidence type="ECO:0000256" key="4">
    <source>
        <dbReference type="ARBA" id="ARBA00023204"/>
    </source>
</evidence>
<dbReference type="RefSeq" id="XP_030542332.1">
    <property type="nucleotide sequence ID" value="XM_030686472.2"/>
</dbReference>
<dbReference type="GO" id="GO:0003682">
    <property type="term" value="F:chromatin binding"/>
    <property type="evidence" value="ECO:0007669"/>
    <property type="project" value="TreeGrafter"/>
</dbReference>
<organism evidence="6 7">
    <name type="scientific">Rhodamnia argentea</name>
    <dbReference type="NCBI Taxonomy" id="178133"/>
    <lineage>
        <taxon>Eukaryota</taxon>
        <taxon>Viridiplantae</taxon>
        <taxon>Streptophyta</taxon>
        <taxon>Embryophyta</taxon>
        <taxon>Tracheophyta</taxon>
        <taxon>Spermatophyta</taxon>
        <taxon>Magnoliopsida</taxon>
        <taxon>eudicotyledons</taxon>
        <taxon>Gunneridae</taxon>
        <taxon>Pentapetalae</taxon>
        <taxon>rosids</taxon>
        <taxon>malvids</taxon>
        <taxon>Myrtales</taxon>
        <taxon>Myrtaceae</taxon>
        <taxon>Myrtoideae</taxon>
        <taxon>Myrteae</taxon>
        <taxon>Australasian group</taxon>
        <taxon>Rhodamnia</taxon>
    </lineage>
</organism>
<keyword evidence="6" id="KW-1185">Reference proteome</keyword>
<gene>
    <name evidence="7" type="primary">LOC115749587</name>
</gene>
<evidence type="ECO:0000256" key="3">
    <source>
        <dbReference type="ARBA" id="ARBA00023125"/>
    </source>
</evidence>
<dbReference type="GeneID" id="115749587"/>
<keyword evidence="2" id="KW-0227">DNA damage</keyword>
<dbReference type="InterPro" id="IPR009072">
    <property type="entry name" value="Histone-fold"/>
</dbReference>
<dbReference type="Gene3D" id="1.10.20.10">
    <property type="entry name" value="Histone, subunit A"/>
    <property type="match status" value="1"/>
</dbReference>
<feature type="region of interest" description="Disordered" evidence="5">
    <location>
        <begin position="1"/>
        <end position="23"/>
    </location>
</feature>
<dbReference type="KEGG" id="rarg:115749587"/>
<dbReference type="InterPro" id="IPR029003">
    <property type="entry name" value="CENP-S/Mhf1"/>
</dbReference>
<dbReference type="Pfam" id="PF15630">
    <property type="entry name" value="CENP-S"/>
    <property type="match status" value="1"/>
</dbReference>
<evidence type="ECO:0000256" key="2">
    <source>
        <dbReference type="ARBA" id="ARBA00022763"/>
    </source>
</evidence>
<sequence>METERRTAAAEGQDMEGEFDPAREVSRDRFRLSSISIAHAQARRSGLEIAEPVVACLADLAFQFSEQLAKDLERFAHHAGRKSVNMEDVILSAHRNEHLAISLRSFCDELKLKEPQSLKKRKKLPGKEAKATTSVLHISDL</sequence>
<evidence type="ECO:0000256" key="5">
    <source>
        <dbReference type="SAM" id="MobiDB-lite"/>
    </source>
</evidence>
<dbReference type="OrthoDB" id="1872155at2759"/>
<dbReference type="GO" id="GO:0071821">
    <property type="term" value="C:FANCM-MHF complex"/>
    <property type="evidence" value="ECO:0007669"/>
    <property type="project" value="InterPro"/>
</dbReference>
<name>A0A8B8Q7P4_9MYRT</name>
<keyword evidence="3" id="KW-0238">DNA-binding</keyword>
<reference evidence="7" key="1">
    <citation type="submission" date="2025-08" db="UniProtKB">
        <authorList>
            <consortium name="RefSeq"/>
        </authorList>
    </citation>
    <scope>IDENTIFICATION</scope>
    <source>
        <tissue evidence="7">Leaf</tissue>
    </source>
</reference>
<accession>A0A8B8Q7P4</accession>
<keyword evidence="4" id="KW-0234">DNA repair</keyword>
<dbReference type="AlphaFoldDB" id="A0A8B8Q7P4"/>
<dbReference type="SUPFAM" id="SSF47113">
    <property type="entry name" value="Histone-fold"/>
    <property type="match status" value="1"/>
</dbReference>
<dbReference type="GO" id="GO:0003677">
    <property type="term" value="F:DNA binding"/>
    <property type="evidence" value="ECO:0007669"/>
    <property type="project" value="UniProtKB-KW"/>
</dbReference>
<dbReference type="GO" id="GO:0006281">
    <property type="term" value="P:DNA repair"/>
    <property type="evidence" value="ECO:0007669"/>
    <property type="project" value="UniProtKB-KW"/>
</dbReference>
<dbReference type="CDD" id="cd22919">
    <property type="entry name" value="HFD_CENP-S"/>
    <property type="match status" value="1"/>
</dbReference>
<dbReference type="PANTHER" id="PTHR22980:SF0">
    <property type="entry name" value="CENTROMERE PROTEIN S"/>
    <property type="match status" value="1"/>
</dbReference>
<dbReference type="GO" id="GO:0031297">
    <property type="term" value="P:replication fork processing"/>
    <property type="evidence" value="ECO:0007669"/>
    <property type="project" value="TreeGrafter"/>
</dbReference>
<evidence type="ECO:0000313" key="6">
    <source>
        <dbReference type="Proteomes" id="UP000827889"/>
    </source>
</evidence>
<dbReference type="GO" id="GO:0000712">
    <property type="term" value="P:resolution of meiotic recombination intermediates"/>
    <property type="evidence" value="ECO:0007669"/>
    <property type="project" value="TreeGrafter"/>
</dbReference>
<dbReference type="GO" id="GO:0046982">
    <property type="term" value="F:protein heterodimerization activity"/>
    <property type="evidence" value="ECO:0007669"/>
    <property type="project" value="InterPro"/>
</dbReference>
<proteinExistence type="inferred from homology"/>
<evidence type="ECO:0000256" key="1">
    <source>
        <dbReference type="ARBA" id="ARBA00006612"/>
    </source>
</evidence>
<dbReference type="Proteomes" id="UP000827889">
    <property type="component" value="Chromosome 7"/>
</dbReference>
<evidence type="ECO:0000313" key="7">
    <source>
        <dbReference type="RefSeq" id="XP_030542332.1"/>
    </source>
</evidence>